<dbReference type="Pfam" id="PF00111">
    <property type="entry name" value="Fer2"/>
    <property type="match status" value="1"/>
</dbReference>
<dbReference type="InterPro" id="IPR036010">
    <property type="entry name" value="2Fe-2S_ferredoxin-like_sf"/>
</dbReference>
<gene>
    <name evidence="4" type="ORF">JMJ55_01855</name>
</gene>
<dbReference type="SUPFAM" id="SSF54292">
    <property type="entry name" value="2Fe-2S ferredoxin-like"/>
    <property type="match status" value="1"/>
</dbReference>
<dbReference type="PROSITE" id="PS51085">
    <property type="entry name" value="2FE2S_FER_2"/>
    <property type="match status" value="1"/>
</dbReference>
<accession>A0ABS1UXJ4</accession>
<dbReference type="PANTHER" id="PTHR43644">
    <property type="entry name" value="NA(+)-TRANSLOCATING NADH-QUINONE REDUCTASE SUBUNIT"/>
    <property type="match status" value="1"/>
</dbReference>
<evidence type="ECO:0000256" key="2">
    <source>
        <dbReference type="ARBA" id="ARBA00022827"/>
    </source>
</evidence>
<organism evidence="4 5">
    <name type="scientific">Belnapia mucosa</name>
    <dbReference type="NCBI Taxonomy" id="2804532"/>
    <lineage>
        <taxon>Bacteria</taxon>
        <taxon>Pseudomonadati</taxon>
        <taxon>Pseudomonadota</taxon>
        <taxon>Alphaproteobacteria</taxon>
        <taxon>Acetobacterales</taxon>
        <taxon>Roseomonadaceae</taxon>
        <taxon>Belnapia</taxon>
    </lineage>
</organism>
<protein>
    <submittedName>
        <fullName evidence="4">2Fe-2S iron-sulfur cluster binding domain-containing protein</fullName>
    </submittedName>
</protein>
<evidence type="ECO:0000313" key="4">
    <source>
        <dbReference type="EMBL" id="MBL6454047.1"/>
    </source>
</evidence>
<sequence length="102" mass="11139">MITIRFLTSGRQAQVAESTSLLRISIREKGGIPFKCGGGICGTCKCRIEEGKDRTDAVKPKERRHLSEAELAEGWRMACQTFVTGDVAVSWPEVTKQGVPTA</sequence>
<dbReference type="PROSITE" id="PS00197">
    <property type="entry name" value="2FE2S_FER_1"/>
    <property type="match status" value="1"/>
</dbReference>
<proteinExistence type="predicted"/>
<reference evidence="4 5" key="1">
    <citation type="submission" date="2021-01" db="EMBL/GenBank/DDBJ databases">
        <title>Belnapia mucosa sp. nov. and Belnapia arida sp. nov., isolated from the Tabernas Desert (Almeria, Spain).</title>
        <authorList>
            <person name="Molina-Menor E."/>
            <person name="Vidal-Verdu A."/>
            <person name="Calonge A."/>
            <person name="Satari L."/>
            <person name="Pereto Magraner J."/>
            <person name="Porcar Miralles M."/>
        </authorList>
    </citation>
    <scope>NUCLEOTIDE SEQUENCE [LARGE SCALE GENOMIC DNA]</scope>
    <source>
        <strain evidence="4 5">T6</strain>
    </source>
</reference>
<evidence type="ECO:0000256" key="1">
    <source>
        <dbReference type="ARBA" id="ARBA00022630"/>
    </source>
</evidence>
<dbReference type="EMBL" id="JAEUXJ010000001">
    <property type="protein sequence ID" value="MBL6454047.1"/>
    <property type="molecule type" value="Genomic_DNA"/>
</dbReference>
<keyword evidence="1" id="KW-0285">Flavoprotein</keyword>
<dbReference type="Gene3D" id="3.10.20.30">
    <property type="match status" value="1"/>
</dbReference>
<dbReference type="CDD" id="cd00207">
    <property type="entry name" value="fer2"/>
    <property type="match status" value="1"/>
</dbReference>
<keyword evidence="2" id="KW-0274">FAD</keyword>
<name>A0ABS1UXJ4_9PROT</name>
<dbReference type="InterPro" id="IPR006058">
    <property type="entry name" value="2Fe2S_fd_BS"/>
</dbReference>
<evidence type="ECO:0000259" key="3">
    <source>
        <dbReference type="PROSITE" id="PS51085"/>
    </source>
</evidence>
<keyword evidence="5" id="KW-1185">Reference proteome</keyword>
<comment type="caution">
    <text evidence="4">The sequence shown here is derived from an EMBL/GenBank/DDBJ whole genome shotgun (WGS) entry which is preliminary data.</text>
</comment>
<dbReference type="InterPro" id="IPR001041">
    <property type="entry name" value="2Fe-2S_ferredoxin-type"/>
</dbReference>
<feature type="domain" description="2Fe-2S ferredoxin-type" evidence="3">
    <location>
        <begin position="2"/>
        <end position="95"/>
    </location>
</feature>
<dbReference type="RefSeq" id="WP_202823782.1">
    <property type="nucleotide sequence ID" value="NZ_JAEUXJ010000001.1"/>
</dbReference>
<dbReference type="Proteomes" id="UP000606490">
    <property type="component" value="Unassembled WGS sequence"/>
</dbReference>
<evidence type="ECO:0000313" key="5">
    <source>
        <dbReference type="Proteomes" id="UP000606490"/>
    </source>
</evidence>
<dbReference type="PANTHER" id="PTHR43644:SF1">
    <property type="entry name" value="NAD(P)H-FLAVIN REDUCTASE"/>
    <property type="match status" value="1"/>
</dbReference>
<dbReference type="InterPro" id="IPR012675">
    <property type="entry name" value="Beta-grasp_dom_sf"/>
</dbReference>